<comment type="caution">
    <text evidence="1">The sequence shown here is derived from an EMBL/GenBank/DDBJ whole genome shotgun (WGS) entry which is preliminary data.</text>
</comment>
<dbReference type="InterPro" id="IPR029058">
    <property type="entry name" value="AB_hydrolase_fold"/>
</dbReference>
<evidence type="ECO:0008006" key="3">
    <source>
        <dbReference type="Google" id="ProtNLM"/>
    </source>
</evidence>
<evidence type="ECO:0000313" key="1">
    <source>
        <dbReference type="EMBL" id="OBA82215.1"/>
    </source>
</evidence>
<dbReference type="AlphaFoldDB" id="A0A1A0M9Z3"/>
<sequence>MAGAGSPRCSDDGAMQVGYTEQLLNALPAGSAVRIIDGAGHFLQVDRPAEVAAAILDYVGN</sequence>
<gene>
    <name evidence="1" type="ORF">A5642_27845</name>
</gene>
<reference evidence="1 2" key="1">
    <citation type="submission" date="2016-06" db="EMBL/GenBank/DDBJ databases">
        <authorList>
            <person name="Kjaerup R.B."/>
            <person name="Dalgaard T.S."/>
            <person name="Juul-Madsen H.R."/>
        </authorList>
    </citation>
    <scope>NUCLEOTIDE SEQUENCE [LARGE SCALE GENOMIC DNA]</scope>
    <source>
        <strain evidence="1 2">1199456.5</strain>
    </source>
</reference>
<dbReference type="EMBL" id="LZSF01000226">
    <property type="protein sequence ID" value="OBA82215.1"/>
    <property type="molecule type" value="Genomic_DNA"/>
</dbReference>
<dbReference type="Gene3D" id="3.40.50.1820">
    <property type="entry name" value="alpha/beta hydrolase"/>
    <property type="match status" value="1"/>
</dbReference>
<protein>
    <recommendedName>
        <fullName evidence="3">Alpha/beta hydrolase</fullName>
    </recommendedName>
</protein>
<name>A0A1A0M9Z3_MYCMU</name>
<dbReference type="SUPFAM" id="SSF53474">
    <property type="entry name" value="alpha/beta-Hydrolases"/>
    <property type="match status" value="1"/>
</dbReference>
<organism evidence="1 2">
    <name type="scientific">Mycolicibacterium mucogenicum</name>
    <name type="common">Mycobacterium mucogenicum</name>
    <dbReference type="NCBI Taxonomy" id="56689"/>
    <lineage>
        <taxon>Bacteria</taxon>
        <taxon>Bacillati</taxon>
        <taxon>Actinomycetota</taxon>
        <taxon>Actinomycetes</taxon>
        <taxon>Mycobacteriales</taxon>
        <taxon>Mycobacteriaceae</taxon>
        <taxon>Mycolicibacterium</taxon>
    </lineage>
</organism>
<evidence type="ECO:0000313" key="2">
    <source>
        <dbReference type="Proteomes" id="UP000093962"/>
    </source>
</evidence>
<dbReference type="RefSeq" id="WP_064860210.1">
    <property type="nucleotide sequence ID" value="NZ_LZSF01000226.1"/>
</dbReference>
<accession>A0A1A0M9Z3</accession>
<dbReference type="Proteomes" id="UP000093962">
    <property type="component" value="Unassembled WGS sequence"/>
</dbReference>
<proteinExistence type="predicted"/>